<reference evidence="9 10" key="1">
    <citation type="submission" date="2015-09" db="EMBL/GenBank/DDBJ databases">
        <title>Genome sequence of Oxobacter pfennigii DSM 3222.</title>
        <authorList>
            <person name="Poehlein A."/>
            <person name="Bengelsdorf F.R."/>
            <person name="Schiel-Bengelsdorf B."/>
            <person name="Duerre P."/>
            <person name="Daniel R."/>
        </authorList>
    </citation>
    <scope>NUCLEOTIDE SEQUENCE [LARGE SCALE GENOMIC DNA]</scope>
    <source>
        <strain evidence="9 10">DSM 3222</strain>
    </source>
</reference>
<organism evidence="9 10">
    <name type="scientific">Oxobacter pfennigii</name>
    <dbReference type="NCBI Taxonomy" id="36849"/>
    <lineage>
        <taxon>Bacteria</taxon>
        <taxon>Bacillati</taxon>
        <taxon>Bacillota</taxon>
        <taxon>Clostridia</taxon>
        <taxon>Eubacteriales</taxon>
        <taxon>Clostridiaceae</taxon>
        <taxon>Oxobacter</taxon>
    </lineage>
</organism>
<evidence type="ECO:0000256" key="5">
    <source>
        <dbReference type="PIRSR" id="PIRSR606225-1"/>
    </source>
</evidence>
<protein>
    <recommendedName>
        <fullName evidence="7">Pseudouridine synthase</fullName>
        <ecNumber evidence="7">5.4.99.-</ecNumber>
    </recommendedName>
</protein>
<dbReference type="EC" id="5.4.99.-" evidence="7"/>
<dbReference type="PANTHER" id="PTHR21600:SF44">
    <property type="entry name" value="RIBOSOMAL LARGE SUBUNIT PSEUDOURIDINE SYNTHASE D"/>
    <property type="match status" value="1"/>
</dbReference>
<evidence type="ECO:0000256" key="4">
    <source>
        <dbReference type="ARBA" id="ARBA00023235"/>
    </source>
</evidence>
<dbReference type="InterPro" id="IPR006224">
    <property type="entry name" value="PsdUridine_synth_RluA-like_CS"/>
</dbReference>
<evidence type="ECO:0000256" key="1">
    <source>
        <dbReference type="ARBA" id="ARBA00000073"/>
    </source>
</evidence>
<dbReference type="PATRIC" id="fig|36849.3.peg.2275"/>
<evidence type="ECO:0000256" key="2">
    <source>
        <dbReference type="ARBA" id="ARBA00010876"/>
    </source>
</evidence>
<dbReference type="Pfam" id="PF01479">
    <property type="entry name" value="S4"/>
    <property type="match status" value="1"/>
</dbReference>
<dbReference type="SUPFAM" id="SSF55120">
    <property type="entry name" value="Pseudouridine synthase"/>
    <property type="match status" value="1"/>
</dbReference>
<dbReference type="CDD" id="cd02869">
    <property type="entry name" value="PseudoU_synth_RluA_like"/>
    <property type="match status" value="1"/>
</dbReference>
<dbReference type="GO" id="GO:0003723">
    <property type="term" value="F:RNA binding"/>
    <property type="evidence" value="ECO:0007669"/>
    <property type="project" value="UniProtKB-KW"/>
</dbReference>
<dbReference type="InterPro" id="IPR050188">
    <property type="entry name" value="RluA_PseudoU_synthase"/>
</dbReference>
<comment type="similarity">
    <text evidence="2 7">Belongs to the pseudouridine synthase RluA family.</text>
</comment>
<dbReference type="GO" id="GO:0000455">
    <property type="term" value="P:enzyme-directed rRNA pseudouridine synthesis"/>
    <property type="evidence" value="ECO:0007669"/>
    <property type="project" value="UniProtKB-ARBA"/>
</dbReference>
<dbReference type="Proteomes" id="UP000050326">
    <property type="component" value="Unassembled WGS sequence"/>
</dbReference>
<dbReference type="SUPFAM" id="SSF55174">
    <property type="entry name" value="Alpha-L RNA-binding motif"/>
    <property type="match status" value="1"/>
</dbReference>
<dbReference type="InterPro" id="IPR020103">
    <property type="entry name" value="PsdUridine_synth_cat_dom_sf"/>
</dbReference>
<dbReference type="FunFam" id="3.30.2350.10:FF:000006">
    <property type="entry name" value="Pseudouridine synthase"/>
    <property type="match status" value="1"/>
</dbReference>
<evidence type="ECO:0000313" key="10">
    <source>
        <dbReference type="Proteomes" id="UP000050326"/>
    </source>
</evidence>
<evidence type="ECO:0000256" key="7">
    <source>
        <dbReference type="RuleBase" id="RU362028"/>
    </source>
</evidence>
<dbReference type="RefSeq" id="WP_054875197.1">
    <property type="nucleotide sequence ID" value="NZ_LKET01000032.1"/>
</dbReference>
<dbReference type="InterPro" id="IPR006225">
    <property type="entry name" value="PsdUridine_synth_RluC/D"/>
</dbReference>
<dbReference type="PANTHER" id="PTHR21600">
    <property type="entry name" value="MITOCHONDRIAL RNA PSEUDOURIDINE SYNTHASE"/>
    <property type="match status" value="1"/>
</dbReference>
<evidence type="ECO:0000313" key="9">
    <source>
        <dbReference type="EMBL" id="KPU43991.1"/>
    </source>
</evidence>
<accession>A0A0P9AF54</accession>
<dbReference type="Pfam" id="PF00849">
    <property type="entry name" value="PseudoU_synth_2"/>
    <property type="match status" value="1"/>
</dbReference>
<dbReference type="OrthoDB" id="9807829at2"/>
<dbReference type="Gene3D" id="3.10.290.10">
    <property type="entry name" value="RNA-binding S4 domain"/>
    <property type="match status" value="1"/>
</dbReference>
<comment type="function">
    <text evidence="7">Responsible for synthesis of pseudouridine from uracil.</text>
</comment>
<name>A0A0P9AF54_9CLOT</name>
<proteinExistence type="inferred from homology"/>
<dbReference type="EMBL" id="LKET01000032">
    <property type="protein sequence ID" value="KPU43991.1"/>
    <property type="molecule type" value="Genomic_DNA"/>
</dbReference>
<dbReference type="Gene3D" id="3.30.2350.10">
    <property type="entry name" value="Pseudouridine synthase"/>
    <property type="match status" value="1"/>
</dbReference>
<dbReference type="AlphaFoldDB" id="A0A0P9AF54"/>
<comment type="caution">
    <text evidence="9">The sequence shown here is derived from an EMBL/GenBank/DDBJ whole genome shotgun (WGS) entry which is preliminary data.</text>
</comment>
<dbReference type="InterPro" id="IPR006145">
    <property type="entry name" value="PsdUridine_synth_RsuA/RluA"/>
</dbReference>
<dbReference type="PROSITE" id="PS50889">
    <property type="entry name" value="S4"/>
    <property type="match status" value="1"/>
</dbReference>
<sequence>MGQKKLIADTSGIRIDLYLSKSMEDVTRSYIQKLIEDKKVLVNQKTVKSNYKINENDIIEVDIPQPVELKIEAQEIDLDILYEDDDLIVINKPQGMVVHPAPGNYSGTLVNALLKKCTNLSGINGVLRPGIVHRIDKDTSGVLLAAKNDLAHKSLAAQIKDHTVNRRYIAMVEGVIKNDSGIIEGSIGRHARDRKKMDVIKGGKPAITHFKVLDRYNGYTLIEAKLETGRTHQIRVHMSHIGYPVVGDPVYGYKNQKFNLKGQALHAYILGFNHPRSGVYMEFAAPLPEYFNELIEKIKMK</sequence>
<keyword evidence="4 7" id="KW-0413">Isomerase</keyword>
<dbReference type="SMART" id="SM00363">
    <property type="entry name" value="S4"/>
    <property type="match status" value="1"/>
</dbReference>
<dbReference type="InterPro" id="IPR036986">
    <property type="entry name" value="S4_RNA-bd_sf"/>
</dbReference>
<keyword evidence="10" id="KW-1185">Reference proteome</keyword>
<dbReference type="GO" id="GO:0120159">
    <property type="term" value="F:rRNA pseudouridine synthase activity"/>
    <property type="evidence" value="ECO:0007669"/>
    <property type="project" value="UniProtKB-ARBA"/>
</dbReference>
<dbReference type="STRING" id="36849.OXPF_21560"/>
<keyword evidence="3 6" id="KW-0694">RNA-binding</keyword>
<evidence type="ECO:0000256" key="6">
    <source>
        <dbReference type="PROSITE-ProRule" id="PRU00182"/>
    </source>
</evidence>
<evidence type="ECO:0000256" key="3">
    <source>
        <dbReference type="ARBA" id="ARBA00022884"/>
    </source>
</evidence>
<dbReference type="CDD" id="cd00165">
    <property type="entry name" value="S4"/>
    <property type="match status" value="1"/>
</dbReference>
<dbReference type="InterPro" id="IPR002942">
    <property type="entry name" value="S4_RNA-bd"/>
</dbReference>
<gene>
    <name evidence="9" type="primary">rluD_1</name>
    <name evidence="9" type="ORF">OXPF_21560</name>
</gene>
<feature type="domain" description="RNA-binding S4" evidence="8">
    <location>
        <begin position="13"/>
        <end position="75"/>
    </location>
</feature>
<evidence type="ECO:0000259" key="8">
    <source>
        <dbReference type="SMART" id="SM00363"/>
    </source>
</evidence>
<dbReference type="PROSITE" id="PS01129">
    <property type="entry name" value="PSI_RLU"/>
    <property type="match status" value="1"/>
</dbReference>
<comment type="catalytic activity">
    <reaction evidence="1 7">
        <text>a uridine in RNA = a pseudouridine in RNA</text>
        <dbReference type="Rhea" id="RHEA:48348"/>
        <dbReference type="Rhea" id="RHEA-COMP:12068"/>
        <dbReference type="Rhea" id="RHEA-COMP:12069"/>
        <dbReference type="ChEBI" id="CHEBI:65314"/>
        <dbReference type="ChEBI" id="CHEBI:65315"/>
    </reaction>
</comment>
<dbReference type="NCBIfam" id="TIGR00005">
    <property type="entry name" value="rluA_subfam"/>
    <property type="match status" value="1"/>
</dbReference>
<feature type="active site" evidence="5">
    <location>
        <position position="136"/>
    </location>
</feature>